<name>A0A6J5N378_9CAUD</name>
<evidence type="ECO:0000313" key="1">
    <source>
        <dbReference type="EMBL" id="CAB4153524.1"/>
    </source>
</evidence>
<organism evidence="1">
    <name type="scientific">uncultured Caudovirales phage</name>
    <dbReference type="NCBI Taxonomy" id="2100421"/>
    <lineage>
        <taxon>Viruses</taxon>
        <taxon>Duplodnaviria</taxon>
        <taxon>Heunggongvirae</taxon>
        <taxon>Uroviricota</taxon>
        <taxon>Caudoviricetes</taxon>
        <taxon>Peduoviridae</taxon>
        <taxon>Maltschvirus</taxon>
        <taxon>Maltschvirus maltsch</taxon>
    </lineage>
</organism>
<protein>
    <submittedName>
        <fullName evidence="1">Uncharacterized protein</fullName>
    </submittedName>
</protein>
<proteinExistence type="predicted"/>
<accession>A0A6J5N378</accession>
<evidence type="ECO:0000313" key="2">
    <source>
        <dbReference type="EMBL" id="CAB5225879.1"/>
    </source>
</evidence>
<sequence>MISDFDPLKMLEDLQTGFLALEQNQRTLLDNQLKIQEQLKLIIGVQQSLQGRQDVIKQVLDLVIQAQKHTV</sequence>
<dbReference type="EMBL" id="LR796599">
    <property type="protein sequence ID" value="CAB4153524.1"/>
    <property type="molecule type" value="Genomic_DNA"/>
</dbReference>
<gene>
    <name evidence="1" type="ORF">UFOVP640_4</name>
    <name evidence="2" type="ORF">UFOVP759_8</name>
</gene>
<dbReference type="EMBL" id="LR798359">
    <property type="protein sequence ID" value="CAB5225879.1"/>
    <property type="molecule type" value="Genomic_DNA"/>
</dbReference>
<reference evidence="1" key="1">
    <citation type="submission" date="2020-04" db="EMBL/GenBank/DDBJ databases">
        <authorList>
            <person name="Chiriac C."/>
            <person name="Salcher M."/>
            <person name="Ghai R."/>
            <person name="Kavagutti S V."/>
        </authorList>
    </citation>
    <scope>NUCLEOTIDE SEQUENCE</scope>
</reference>